<dbReference type="RefSeq" id="WP_067331096.1">
    <property type="nucleotide sequence ID" value="NZ_LNKT01000034.1"/>
</dbReference>
<comment type="caution">
    <text evidence="3">The sequence shown here is derived from an EMBL/GenBank/DDBJ whole genome shotgun (WGS) entry which is preliminary data.</text>
</comment>
<dbReference type="PROSITE" id="PS51257">
    <property type="entry name" value="PROKAR_LIPOPROTEIN"/>
    <property type="match status" value="1"/>
</dbReference>
<proteinExistence type="predicted"/>
<evidence type="ECO:0000313" key="3">
    <source>
        <dbReference type="EMBL" id="KYJ86271.1"/>
    </source>
</evidence>
<dbReference type="OrthoDB" id="5372920at2"/>
<dbReference type="Proteomes" id="UP000075359">
    <property type="component" value="Unassembled WGS sequence"/>
</dbReference>
<gene>
    <name evidence="3" type="ORF">AS592_05595</name>
</gene>
<protein>
    <recommendedName>
        <fullName evidence="5">Lipoprotein</fullName>
    </recommendedName>
</protein>
<evidence type="ECO:0000256" key="2">
    <source>
        <dbReference type="SAM" id="SignalP"/>
    </source>
</evidence>
<evidence type="ECO:0008006" key="5">
    <source>
        <dbReference type="Google" id="ProtNLM"/>
    </source>
</evidence>
<feature type="region of interest" description="Disordered" evidence="1">
    <location>
        <begin position="86"/>
        <end position="109"/>
    </location>
</feature>
<feature type="compositionally biased region" description="Polar residues" evidence="1">
    <location>
        <begin position="94"/>
        <end position="109"/>
    </location>
</feature>
<keyword evidence="2" id="KW-0732">Signal</keyword>
<keyword evidence="4" id="KW-1185">Reference proteome</keyword>
<accession>A0A151CFH3</accession>
<feature type="chain" id="PRO_5007578439" description="Lipoprotein" evidence="2">
    <location>
        <begin position="21"/>
        <end position="109"/>
    </location>
</feature>
<dbReference type="EMBL" id="LNKT01000034">
    <property type="protein sequence ID" value="KYJ86271.1"/>
    <property type="molecule type" value="Genomic_DNA"/>
</dbReference>
<evidence type="ECO:0000256" key="1">
    <source>
        <dbReference type="SAM" id="MobiDB-lite"/>
    </source>
</evidence>
<feature type="signal peptide" evidence="2">
    <location>
        <begin position="1"/>
        <end position="20"/>
    </location>
</feature>
<reference evidence="3 4" key="1">
    <citation type="submission" date="2015-11" db="EMBL/GenBank/DDBJ databases">
        <title>Draft genome of Sulfurovum riftiae 1812E, a member of the Epsilonproteobacteria isolated from the tube of the deep-sea hydrothermal vent tubewom Riftia pachyptila.</title>
        <authorList>
            <person name="Vetriani C."/>
            <person name="Giovannelli D."/>
        </authorList>
    </citation>
    <scope>NUCLEOTIDE SEQUENCE [LARGE SCALE GENOMIC DNA]</scope>
    <source>
        <strain evidence="3 4">1812E</strain>
    </source>
</reference>
<evidence type="ECO:0000313" key="4">
    <source>
        <dbReference type="Proteomes" id="UP000075359"/>
    </source>
</evidence>
<name>A0A151CFH3_9BACT</name>
<dbReference type="AlphaFoldDB" id="A0A151CFH3"/>
<organism evidence="3 4">
    <name type="scientific">Sulfurovum riftiae</name>
    <dbReference type="NCBI Taxonomy" id="1630136"/>
    <lineage>
        <taxon>Bacteria</taxon>
        <taxon>Pseudomonadati</taxon>
        <taxon>Campylobacterota</taxon>
        <taxon>Epsilonproteobacteria</taxon>
        <taxon>Campylobacterales</taxon>
        <taxon>Sulfurovaceae</taxon>
        <taxon>Sulfurovum</taxon>
    </lineage>
</organism>
<sequence>MNKKLTITVTALAMVGLLSGCNTPDVPLVNTDNTSECVQIDKKLIKVDEFIATISGMTASQAEEYIVAMPAYEITNSADKSRMLKDANKRRNKLTAQHQQMGCPSTSKK</sequence>